<dbReference type="AlphaFoldDB" id="A0A3Q7G6V4"/>
<proteinExistence type="predicted"/>
<dbReference type="EnsemblPlants" id="Solyc04g072347.1.1">
    <property type="protein sequence ID" value="Solyc04g072347.1.1"/>
    <property type="gene ID" value="Solyc04g072347.1"/>
</dbReference>
<dbReference type="Proteomes" id="UP000004994">
    <property type="component" value="Chromosome 4"/>
</dbReference>
<reference evidence="1" key="2">
    <citation type="submission" date="2019-01" db="UniProtKB">
        <authorList>
            <consortium name="EnsemblPlants"/>
        </authorList>
    </citation>
    <scope>IDENTIFICATION</scope>
    <source>
        <strain evidence="1">cv. Heinz 1706</strain>
    </source>
</reference>
<accession>A0A3Q7G6V4</accession>
<evidence type="ECO:0000313" key="1">
    <source>
        <dbReference type="EnsemblPlants" id="Solyc04g072347.1.1"/>
    </source>
</evidence>
<keyword evidence="2" id="KW-1185">Reference proteome</keyword>
<sequence>MAVHGSGTLVNLEVVGPLLKLRHLEILYCNKEAQTARNLAKLHLEGEVPPDMELECCTIHPIGGVDSIVGYPGVSHK</sequence>
<organism evidence="1">
    <name type="scientific">Solanum lycopersicum</name>
    <name type="common">Tomato</name>
    <name type="synonym">Lycopersicon esculentum</name>
    <dbReference type="NCBI Taxonomy" id="4081"/>
    <lineage>
        <taxon>Eukaryota</taxon>
        <taxon>Viridiplantae</taxon>
        <taxon>Streptophyta</taxon>
        <taxon>Embryophyta</taxon>
        <taxon>Tracheophyta</taxon>
        <taxon>Spermatophyta</taxon>
        <taxon>Magnoliopsida</taxon>
        <taxon>eudicotyledons</taxon>
        <taxon>Gunneridae</taxon>
        <taxon>Pentapetalae</taxon>
        <taxon>asterids</taxon>
        <taxon>lamiids</taxon>
        <taxon>Solanales</taxon>
        <taxon>Solanaceae</taxon>
        <taxon>Solanoideae</taxon>
        <taxon>Solaneae</taxon>
        <taxon>Solanum</taxon>
        <taxon>Solanum subgen. Lycopersicon</taxon>
    </lineage>
</organism>
<reference evidence="1" key="1">
    <citation type="journal article" date="2012" name="Nature">
        <title>The tomato genome sequence provides insights into fleshy fruit evolution.</title>
        <authorList>
            <consortium name="Tomato Genome Consortium"/>
        </authorList>
    </citation>
    <scope>NUCLEOTIDE SEQUENCE [LARGE SCALE GENOMIC DNA]</scope>
    <source>
        <strain evidence="1">cv. Heinz 1706</strain>
    </source>
</reference>
<evidence type="ECO:0000313" key="2">
    <source>
        <dbReference type="Proteomes" id="UP000004994"/>
    </source>
</evidence>
<dbReference type="InParanoid" id="A0A3Q7G6V4"/>
<name>A0A3Q7G6V4_SOLLC</name>
<protein>
    <submittedName>
        <fullName evidence="1">Uncharacterized protein</fullName>
    </submittedName>
</protein>
<dbReference type="Gramene" id="Solyc04g072347.1.1">
    <property type="protein sequence ID" value="Solyc04g072347.1.1"/>
    <property type="gene ID" value="Solyc04g072347.1"/>
</dbReference>